<sequence length="321" mass="36147">MTADEVFSCREVSEARQFSSSVQDGEAWSECSTTSAVEAFNQSLQHGLWLAPRPVRYEAKEWSEVMLMEGNKWPCGAPDMCLVIGLQGLARSVHLITSASSRCTEFASQHQVKDWMLQVLEEKFDFASSTIAFFVQHLADNIMSKVKAPGVAVPQSLLTFQVELQAKSEHSRAKISEANMALQGYRRSTARLVENMHRSLMSYRRTVLMLCKVALEDWVFLLRKHMSPAQLGWEEVLLYQKVLSDSSVKSANKFVGLLLSPLLDLPRRSAVATLKRGGLSGIASRLMAVWVLRVHRIKFEKQLNSVVDGKRPRPAWNFSLD</sequence>
<name>A0A061SJE4_9CHLO</name>
<accession>A0A061SJE4</accession>
<gene>
    <name evidence="2" type="ORF">TSPGSL018_3486</name>
    <name evidence="1" type="ORF">TSPGSL018_4109</name>
</gene>
<dbReference type="EMBL" id="GBEZ01001609">
    <property type="protein sequence ID" value="JAC83379.1"/>
    <property type="molecule type" value="Transcribed_RNA"/>
</dbReference>
<organism evidence="1">
    <name type="scientific">Tetraselmis sp. GSL018</name>
    <dbReference type="NCBI Taxonomy" id="582737"/>
    <lineage>
        <taxon>Eukaryota</taxon>
        <taxon>Viridiplantae</taxon>
        <taxon>Chlorophyta</taxon>
        <taxon>core chlorophytes</taxon>
        <taxon>Chlorodendrophyceae</taxon>
        <taxon>Chlorodendrales</taxon>
        <taxon>Chlorodendraceae</taxon>
        <taxon>Tetraselmis</taxon>
    </lineage>
</organism>
<reference evidence="1" key="1">
    <citation type="submission" date="2014-05" db="EMBL/GenBank/DDBJ databases">
        <title>The transcriptome of the halophilic microalga Tetraselmis sp. GSL018 isolated from the Great Salt Lake, Utah.</title>
        <authorList>
            <person name="Jinkerson R.E."/>
            <person name="D'Adamo S."/>
            <person name="Posewitz M.C."/>
        </authorList>
    </citation>
    <scope>NUCLEOTIDE SEQUENCE</scope>
    <source>
        <strain evidence="1">GSL018</strain>
    </source>
</reference>
<protein>
    <submittedName>
        <fullName evidence="1">Uncharacterized protein</fullName>
    </submittedName>
</protein>
<proteinExistence type="predicted"/>
<dbReference type="EMBL" id="GBEZ01001885">
    <property type="protein sequence ID" value="JAC83129.1"/>
    <property type="molecule type" value="Transcribed_RNA"/>
</dbReference>
<dbReference type="AlphaFoldDB" id="A0A061SJE4"/>
<evidence type="ECO:0000313" key="1">
    <source>
        <dbReference type="EMBL" id="JAC83129.1"/>
    </source>
</evidence>
<evidence type="ECO:0000313" key="2">
    <source>
        <dbReference type="EMBL" id="JAC83379.1"/>
    </source>
</evidence>